<dbReference type="AlphaFoldDB" id="A0A6J4HE66"/>
<feature type="compositionally biased region" description="Low complexity" evidence="1">
    <location>
        <begin position="120"/>
        <end position="137"/>
    </location>
</feature>
<gene>
    <name evidence="2" type="ORF">AVDCRST_MAG57-564</name>
</gene>
<feature type="region of interest" description="Disordered" evidence="1">
    <location>
        <begin position="110"/>
        <end position="137"/>
    </location>
</feature>
<sequence length="137" mass="14333">MLTRRWPCRAQSSEFRPTMNLRTVTSATARSLRPSRAPHRPPVAARRPGLYLAVAAAGAVVVGVVGGNEPAAETTQLESVSIAAELGIDAREPLSLSAAENLAPLEQLAASRGERDADRPAAAQAQTAAEQAELAAR</sequence>
<name>A0A6J4HE66_9ACTN</name>
<accession>A0A6J4HE66</accession>
<feature type="non-terminal residue" evidence="2">
    <location>
        <position position="137"/>
    </location>
</feature>
<dbReference type="EMBL" id="CADCTI010000055">
    <property type="protein sequence ID" value="CAA9220803.1"/>
    <property type="molecule type" value="Genomic_DNA"/>
</dbReference>
<evidence type="ECO:0000256" key="1">
    <source>
        <dbReference type="SAM" id="MobiDB-lite"/>
    </source>
</evidence>
<protein>
    <submittedName>
        <fullName evidence="2">Uncharacterized protein</fullName>
    </submittedName>
</protein>
<reference evidence="2" key="1">
    <citation type="submission" date="2020-02" db="EMBL/GenBank/DDBJ databases">
        <authorList>
            <person name="Meier V. D."/>
        </authorList>
    </citation>
    <scope>NUCLEOTIDE SEQUENCE</scope>
    <source>
        <strain evidence="2">AVDCRST_MAG57</strain>
    </source>
</reference>
<evidence type="ECO:0000313" key="2">
    <source>
        <dbReference type="EMBL" id="CAA9220803.1"/>
    </source>
</evidence>
<proteinExistence type="predicted"/>
<organism evidence="2">
    <name type="scientific">uncultured Blastococcus sp</name>
    <dbReference type="NCBI Taxonomy" id="217144"/>
    <lineage>
        <taxon>Bacteria</taxon>
        <taxon>Bacillati</taxon>
        <taxon>Actinomycetota</taxon>
        <taxon>Actinomycetes</taxon>
        <taxon>Geodermatophilales</taxon>
        <taxon>Geodermatophilaceae</taxon>
        <taxon>Blastococcus</taxon>
        <taxon>environmental samples</taxon>
    </lineage>
</organism>